<protein>
    <submittedName>
        <fullName evidence="1">Uncharacterized protein</fullName>
    </submittedName>
</protein>
<accession>A0A6J5Q1F4</accession>
<organism evidence="1">
    <name type="scientific">uncultured Caudovirales phage</name>
    <dbReference type="NCBI Taxonomy" id="2100421"/>
    <lineage>
        <taxon>Viruses</taxon>
        <taxon>Duplodnaviria</taxon>
        <taxon>Heunggongvirae</taxon>
        <taxon>Uroviricota</taxon>
        <taxon>Caudoviricetes</taxon>
        <taxon>Peduoviridae</taxon>
        <taxon>Maltschvirus</taxon>
        <taxon>Maltschvirus maltsch</taxon>
    </lineage>
</organism>
<reference evidence="1" key="1">
    <citation type="submission" date="2020-05" db="EMBL/GenBank/DDBJ databases">
        <authorList>
            <person name="Chiriac C."/>
            <person name="Salcher M."/>
            <person name="Ghai R."/>
            <person name="Kavagutti S V."/>
        </authorList>
    </citation>
    <scope>NUCLEOTIDE SEQUENCE</scope>
</reference>
<sequence length="149" mass="15737">MSEAPIPMSMNRRISEIERRLKGLEFPRGPKTYIGVATASTSTVSSASSTFVRVALAVFFAEAAGLGYTIGTVCPVSNSVEWRLLCKMSNGSEYPLVSGVDVDAGLEHTGFVSLPNGSGQDYTVEFQVRRSSGSGTVAGYLTGPFTVGK</sequence>
<gene>
    <name evidence="1" type="ORF">UFOVP978_37</name>
</gene>
<proteinExistence type="predicted"/>
<name>A0A6J5Q1F4_9CAUD</name>
<evidence type="ECO:0000313" key="1">
    <source>
        <dbReference type="EMBL" id="CAB4176497.1"/>
    </source>
</evidence>
<dbReference type="EMBL" id="LR796937">
    <property type="protein sequence ID" value="CAB4176497.1"/>
    <property type="molecule type" value="Genomic_DNA"/>
</dbReference>